<dbReference type="SUPFAM" id="SSF56784">
    <property type="entry name" value="HAD-like"/>
    <property type="match status" value="1"/>
</dbReference>
<dbReference type="Pfam" id="PF25109">
    <property type="entry name" value="HAD_PNKP"/>
    <property type="match status" value="1"/>
</dbReference>
<dbReference type="Gene3D" id="3.40.50.300">
    <property type="entry name" value="P-loop containing nucleotide triphosphate hydrolases"/>
    <property type="match status" value="1"/>
</dbReference>
<reference evidence="2 3" key="1">
    <citation type="submission" date="2017-02" db="EMBL/GenBank/DDBJ databases">
        <title>Characterization and complete genome sequence of Yersinia bacteriophage, fHe-Yen9-01.</title>
        <authorList>
            <person name="Jun J.W."/>
            <person name="Wicklund A."/>
            <person name="Skurnik M."/>
        </authorList>
    </citation>
    <scope>NUCLEOTIDE SEQUENCE [LARGE SCALE GENOMIC DNA]</scope>
</reference>
<dbReference type="InterPro" id="IPR027417">
    <property type="entry name" value="P-loop_NTPase"/>
</dbReference>
<sequence>MKKLILTVGCPGSGKSTWAQQYIKNNPGFFEVNRDNLRTTMNALNGRNEYKYTKAREKLVTDVQQDTVARLMMADSTKGVIVSDTNLNQETRWKWAQIATANNWDLSYITIEQPWTELVKRNSYRGTSAVPVDVLRAMYKNMCEYMASEKIAYVPNEELPKAVIFDLDGTLADNDHRSPYDLESLRNDKPKEMVVNLLKMLKENGYTIITVSGRESGTKDEPLRYKHSTIEWMMASGFGLQVSEHYQRQQGDARKDDVVKEEIFRTKIAPNYNVKLAVDDRDQVVEMWRRIGVECWQVNFGEF</sequence>
<dbReference type="GO" id="GO:0047846">
    <property type="term" value="F:deoxynucleotide 3'-phosphatase activity"/>
    <property type="evidence" value="ECO:0007669"/>
    <property type="project" value="InterPro"/>
</dbReference>
<organism evidence="2 3">
    <name type="scientific">Yersinia phage fHe-Yen9-01</name>
    <dbReference type="NCBI Taxonomy" id="1965363"/>
    <lineage>
        <taxon>Viruses</taxon>
        <taxon>Duplodnaviria</taxon>
        <taxon>Heunggongvirae</taxon>
        <taxon>Uroviricota</taxon>
        <taxon>Caudoviricetes</taxon>
        <taxon>Pantevenvirales</taxon>
        <taxon>Straboviridae</taxon>
        <taxon>Tevenvirinae</taxon>
        <taxon>Tegunavirus</taxon>
        <taxon>Tegunavirus fheyen901</taxon>
    </lineage>
</organism>
<gene>
    <name evidence="2" type="ORF">fHeYen901_240</name>
</gene>
<protein>
    <recommendedName>
        <fullName evidence="1">Polynucleotide kinase PNKP phosphatase domain-containing protein</fullName>
    </recommendedName>
</protein>
<evidence type="ECO:0000313" key="2">
    <source>
        <dbReference type="EMBL" id="ARB06013.1"/>
    </source>
</evidence>
<dbReference type="EMBL" id="KY593455">
    <property type="protein sequence ID" value="ARB06013.1"/>
    <property type="molecule type" value="Genomic_DNA"/>
</dbReference>
<name>A0A1V0DXY7_9CAUD</name>
<feature type="domain" description="Polynucleotide kinase PNKP phosphatase" evidence="1">
    <location>
        <begin position="160"/>
        <end position="303"/>
    </location>
</feature>
<dbReference type="Proteomes" id="UP000222840">
    <property type="component" value="Segment"/>
</dbReference>
<dbReference type="InterPro" id="IPR044493">
    <property type="entry name" value="PNKP_C_HAD"/>
</dbReference>
<dbReference type="InterPro" id="IPR036412">
    <property type="entry name" value="HAD-like_sf"/>
</dbReference>
<dbReference type="SFLD" id="SFLDS00003">
    <property type="entry name" value="Haloacid_Dehalogenase"/>
    <property type="match status" value="1"/>
</dbReference>
<keyword evidence="3" id="KW-1185">Reference proteome</keyword>
<evidence type="ECO:0000313" key="3">
    <source>
        <dbReference type="Proteomes" id="UP000222840"/>
    </source>
</evidence>
<proteinExistence type="predicted"/>
<dbReference type="Pfam" id="PF13671">
    <property type="entry name" value="AAA_33"/>
    <property type="match status" value="1"/>
</dbReference>
<dbReference type="InterPro" id="IPR023214">
    <property type="entry name" value="HAD_sf"/>
</dbReference>
<dbReference type="Gene3D" id="3.40.50.1000">
    <property type="entry name" value="HAD superfamily/HAD-like"/>
    <property type="match status" value="1"/>
</dbReference>
<dbReference type="InterPro" id="IPR056782">
    <property type="entry name" value="HAD_PNKP"/>
</dbReference>
<dbReference type="SFLD" id="SFLDG00010">
    <property type="entry name" value="C1.8:_polynucleotide_5'-hydrox"/>
    <property type="match status" value="1"/>
</dbReference>
<dbReference type="SUPFAM" id="SSF52540">
    <property type="entry name" value="P-loop containing nucleoside triphosphate hydrolases"/>
    <property type="match status" value="1"/>
</dbReference>
<evidence type="ECO:0000259" key="1">
    <source>
        <dbReference type="Pfam" id="PF25109"/>
    </source>
</evidence>
<accession>A0A1V0DXY7</accession>